<dbReference type="Proteomes" id="UP000061974">
    <property type="component" value="Chromosome"/>
</dbReference>
<keyword evidence="6" id="KW-1185">Reference proteome</keyword>
<dbReference type="RefSeq" id="WP_007708050.1">
    <property type="nucleotide sequence ID" value="NZ_AJKW01000009.1"/>
</dbReference>
<evidence type="ECO:0000256" key="1">
    <source>
        <dbReference type="SAM" id="SignalP"/>
    </source>
</evidence>
<protein>
    <submittedName>
        <fullName evidence="4">Uncharacterized protein conserved in bacteria</fullName>
    </submittedName>
</protein>
<dbReference type="EMBL" id="CP012257">
    <property type="protein sequence ID" value="ALB54599.1"/>
    <property type="molecule type" value="Genomic_DNA"/>
</dbReference>
<gene>
    <name evidence="3" type="ORF">AFK65_07945</name>
    <name evidence="4" type="ORF">NCTC9529_01629</name>
</gene>
<dbReference type="EMBL" id="UFYH01000001">
    <property type="protein sequence ID" value="STD05218.1"/>
    <property type="molecule type" value="Genomic_DNA"/>
</dbReference>
<dbReference type="PANTHER" id="PTHR36933:SF1">
    <property type="entry name" value="SLL0788 PROTEIN"/>
    <property type="match status" value="1"/>
</dbReference>
<dbReference type="PANTHER" id="PTHR36933">
    <property type="entry name" value="SLL0788 PROTEIN"/>
    <property type="match status" value="1"/>
</dbReference>
<reference evidence="5" key="1">
    <citation type="submission" date="2015-07" db="EMBL/GenBank/DDBJ databases">
        <authorList>
            <person name="Moine D."/>
            <person name="Kassam M."/>
        </authorList>
    </citation>
    <scope>NUCLEOTIDE SEQUENCE [LARGE SCALE GENOMIC DNA]</scope>
    <source>
        <strain evidence="5">NCTC 9529</strain>
    </source>
</reference>
<keyword evidence="1" id="KW-0732">Signal</keyword>
<evidence type="ECO:0000313" key="6">
    <source>
        <dbReference type="Proteomes" id="UP000254849"/>
    </source>
</evidence>
<dbReference type="Pfam" id="PF03713">
    <property type="entry name" value="DUF305"/>
    <property type="match status" value="1"/>
</dbReference>
<name>A0AAC8VPR9_9ENTR</name>
<dbReference type="Proteomes" id="UP000254849">
    <property type="component" value="Unassembled WGS sequence"/>
</dbReference>
<evidence type="ECO:0000259" key="2">
    <source>
        <dbReference type="Pfam" id="PF03713"/>
    </source>
</evidence>
<dbReference type="AlphaFoldDB" id="A0AAC8VPR9"/>
<dbReference type="InterPro" id="IPR012347">
    <property type="entry name" value="Ferritin-like"/>
</dbReference>
<dbReference type="Gene3D" id="1.20.1260.10">
    <property type="match status" value="1"/>
</dbReference>
<reference evidence="3 5" key="3">
    <citation type="journal article" date="2016" name="Genome Announc.">
        <title>Fully Closed Genome Sequences of Five Type Strains of the Genus Cronobacter and One Cronobacter sakazakii Strain.</title>
        <authorList>
            <person name="Moine D."/>
            <person name="Kassam M."/>
            <person name="Baert L."/>
            <person name="Tang Y."/>
            <person name="Barretto C."/>
            <person name="Ngom Bru C."/>
            <person name="Klijn A."/>
            <person name="Descombes P."/>
        </authorList>
    </citation>
    <scope>NUCLEOTIDE SEQUENCE [LARGE SCALE GENOMIC DNA]</scope>
    <source>
        <strain evidence="3 5">NCTC 9529</strain>
    </source>
</reference>
<evidence type="ECO:0000313" key="5">
    <source>
        <dbReference type="Proteomes" id="UP000061974"/>
    </source>
</evidence>
<organism evidence="3 5">
    <name type="scientific">Cronobacter universalis NCTC 9529</name>
    <dbReference type="NCBI Taxonomy" id="1074000"/>
    <lineage>
        <taxon>Bacteria</taxon>
        <taxon>Pseudomonadati</taxon>
        <taxon>Pseudomonadota</taxon>
        <taxon>Gammaproteobacteria</taxon>
        <taxon>Enterobacterales</taxon>
        <taxon>Enterobacteriaceae</taxon>
        <taxon>Cronobacter</taxon>
    </lineage>
</organism>
<dbReference type="KEGG" id="cui:AFK65_07945"/>
<reference evidence="5" key="2">
    <citation type="submission" date="2015-09" db="EMBL/GenBank/DDBJ databases">
        <title>Cronobacter genome sequencing and assembly.</title>
        <authorList>
            <person name="Descombes P."/>
            <person name="Baert L."/>
            <person name="Ngom-Bru C."/>
            <person name="Barretto C."/>
        </authorList>
    </citation>
    <scope>NUCLEOTIDE SEQUENCE [LARGE SCALE GENOMIC DNA]</scope>
    <source>
        <strain evidence="5">NCTC 9529</strain>
    </source>
</reference>
<feature type="chain" id="PRO_5041909378" evidence="1">
    <location>
        <begin position="22"/>
        <end position="116"/>
    </location>
</feature>
<sequence>MKKLQTALVSLLVVLPVAAMAQKPDMKMTQDMHMSPASKEYMAGMQNMHRGMMDAMKEQDADRAFARGMAEHHKGAIAMAETELKYGKDPEMRKMAEDVIKAQKAEIEHLEKWLNK</sequence>
<evidence type="ECO:0000313" key="3">
    <source>
        <dbReference type="EMBL" id="ALB54599.1"/>
    </source>
</evidence>
<evidence type="ECO:0000313" key="4">
    <source>
        <dbReference type="EMBL" id="STD05218.1"/>
    </source>
</evidence>
<dbReference type="InterPro" id="IPR005183">
    <property type="entry name" value="DUF305_CopM-like"/>
</dbReference>
<proteinExistence type="predicted"/>
<feature type="signal peptide" evidence="1">
    <location>
        <begin position="1"/>
        <end position="21"/>
    </location>
</feature>
<reference evidence="4 6" key="4">
    <citation type="submission" date="2018-06" db="EMBL/GenBank/DDBJ databases">
        <authorList>
            <consortium name="Pathogen Informatics"/>
            <person name="Doyle S."/>
        </authorList>
    </citation>
    <scope>NUCLEOTIDE SEQUENCE [LARGE SCALE GENOMIC DNA]</scope>
    <source>
        <strain evidence="6">NCTC 9529</strain>
        <strain evidence="4">NCTC9529</strain>
    </source>
</reference>
<feature type="domain" description="DUF305" evidence="2">
    <location>
        <begin position="23"/>
        <end position="114"/>
    </location>
</feature>
<accession>A0AAC8VPR9</accession>